<sequence>MMNKRRSTGVSGHRLTCMDPPGNPTSCCTEDPWDNKTLTLYKTIRDALDQ</sequence>
<dbReference type="Proteomes" id="UP001314229">
    <property type="component" value="Unassembled WGS sequence"/>
</dbReference>
<dbReference type="AlphaFoldDB" id="A0AAV1PUD6"/>
<gene>
    <name evidence="2" type="ORF">FSCOSCO3_A008325</name>
</gene>
<keyword evidence="3" id="KW-1185">Reference proteome</keyword>
<evidence type="ECO:0000313" key="3">
    <source>
        <dbReference type="Proteomes" id="UP001314229"/>
    </source>
</evidence>
<proteinExistence type="predicted"/>
<feature type="region of interest" description="Disordered" evidence="1">
    <location>
        <begin position="1"/>
        <end position="29"/>
    </location>
</feature>
<evidence type="ECO:0000313" key="2">
    <source>
        <dbReference type="EMBL" id="CAK6974041.1"/>
    </source>
</evidence>
<comment type="caution">
    <text evidence="2">The sequence shown here is derived from an EMBL/GenBank/DDBJ whole genome shotgun (WGS) entry which is preliminary data.</text>
</comment>
<dbReference type="EMBL" id="CAWUFR010000245">
    <property type="protein sequence ID" value="CAK6974041.1"/>
    <property type="molecule type" value="Genomic_DNA"/>
</dbReference>
<accession>A0AAV1PUD6</accession>
<evidence type="ECO:0000256" key="1">
    <source>
        <dbReference type="SAM" id="MobiDB-lite"/>
    </source>
</evidence>
<organism evidence="2 3">
    <name type="scientific">Scomber scombrus</name>
    <name type="common">Atlantic mackerel</name>
    <name type="synonym">Scomber vernalis</name>
    <dbReference type="NCBI Taxonomy" id="13677"/>
    <lineage>
        <taxon>Eukaryota</taxon>
        <taxon>Metazoa</taxon>
        <taxon>Chordata</taxon>
        <taxon>Craniata</taxon>
        <taxon>Vertebrata</taxon>
        <taxon>Euteleostomi</taxon>
        <taxon>Actinopterygii</taxon>
        <taxon>Neopterygii</taxon>
        <taxon>Teleostei</taxon>
        <taxon>Neoteleostei</taxon>
        <taxon>Acanthomorphata</taxon>
        <taxon>Pelagiaria</taxon>
        <taxon>Scombriformes</taxon>
        <taxon>Scombridae</taxon>
        <taxon>Scomber</taxon>
    </lineage>
</organism>
<reference evidence="2 3" key="1">
    <citation type="submission" date="2024-01" db="EMBL/GenBank/DDBJ databases">
        <authorList>
            <person name="Alioto T."/>
            <person name="Alioto T."/>
            <person name="Gomez Garrido J."/>
        </authorList>
    </citation>
    <scope>NUCLEOTIDE SEQUENCE [LARGE SCALE GENOMIC DNA]</scope>
</reference>
<protein>
    <submittedName>
        <fullName evidence="2">Uncharacterized protein</fullName>
    </submittedName>
</protein>
<feature type="non-terminal residue" evidence="2">
    <location>
        <position position="50"/>
    </location>
</feature>
<name>A0AAV1PUD6_SCOSC</name>